<evidence type="ECO:0000256" key="1">
    <source>
        <dbReference type="SAM" id="MobiDB-lite"/>
    </source>
</evidence>
<feature type="region of interest" description="Disordered" evidence="1">
    <location>
        <begin position="733"/>
        <end position="771"/>
    </location>
</feature>
<feature type="compositionally biased region" description="Basic and acidic residues" evidence="1">
    <location>
        <begin position="532"/>
        <end position="542"/>
    </location>
</feature>
<feature type="region of interest" description="Disordered" evidence="1">
    <location>
        <begin position="576"/>
        <end position="653"/>
    </location>
</feature>
<accession>A0A1V8SC73</accession>
<feature type="region of interest" description="Disordered" evidence="1">
    <location>
        <begin position="800"/>
        <end position="844"/>
    </location>
</feature>
<dbReference type="STRING" id="1507870.A0A1V8SC73"/>
<feature type="compositionally biased region" description="Polar residues" evidence="1">
    <location>
        <begin position="543"/>
        <end position="558"/>
    </location>
</feature>
<organism evidence="2 3">
    <name type="scientific">Cryoendolithus antarcticus</name>
    <dbReference type="NCBI Taxonomy" id="1507870"/>
    <lineage>
        <taxon>Eukaryota</taxon>
        <taxon>Fungi</taxon>
        <taxon>Dikarya</taxon>
        <taxon>Ascomycota</taxon>
        <taxon>Pezizomycotina</taxon>
        <taxon>Dothideomycetes</taxon>
        <taxon>Dothideomycetidae</taxon>
        <taxon>Cladosporiales</taxon>
        <taxon>Cladosporiaceae</taxon>
        <taxon>Cryoendolithus</taxon>
    </lineage>
</organism>
<comment type="caution">
    <text evidence="2">The sequence shown here is derived from an EMBL/GenBank/DDBJ whole genome shotgun (WGS) entry which is preliminary data.</text>
</comment>
<feature type="compositionally biased region" description="Polar residues" evidence="1">
    <location>
        <begin position="586"/>
        <end position="599"/>
    </location>
</feature>
<keyword evidence="3" id="KW-1185">Reference proteome</keyword>
<feature type="compositionally biased region" description="Polar residues" evidence="1">
    <location>
        <begin position="619"/>
        <end position="628"/>
    </location>
</feature>
<protein>
    <submittedName>
        <fullName evidence="2">Uncharacterized protein</fullName>
    </submittedName>
</protein>
<dbReference type="InParanoid" id="A0A1V8SC73"/>
<feature type="region of interest" description="Disordered" evidence="1">
    <location>
        <begin position="290"/>
        <end position="337"/>
    </location>
</feature>
<proteinExistence type="predicted"/>
<name>A0A1V8SC73_9PEZI</name>
<reference evidence="3" key="1">
    <citation type="submission" date="2017-03" db="EMBL/GenBank/DDBJ databases">
        <title>Genomes of endolithic fungi from Antarctica.</title>
        <authorList>
            <person name="Coleine C."/>
            <person name="Masonjones S."/>
            <person name="Stajich J.E."/>
        </authorList>
    </citation>
    <scope>NUCLEOTIDE SEQUENCE [LARGE SCALE GENOMIC DNA]</scope>
    <source>
        <strain evidence="3">CCFEE 5527</strain>
    </source>
</reference>
<sequence length="1127" mass="121592">MKFDTRIASLLSGYGCATTYCAGLTTLVDNMKISLDGVMYIGADGVLHSLAADHSSVLDNVRLAPAQIATFFSGDILKGLTNVDGRDVVSESALFSVPDDIDSITPTPGVSKRSSLADAMLAKQVGSALYRTLRDIKHAPRDIEALGKEVDATSAVLRSVGHLLGNPKTTSLHTQQLIVDTQNVLKGCNDVFSELEDAARVTLGGIREQGTWRRLSLKAKWPGVMHMMLTVLQIGEGRSAATSDQLQGLEQRLEFLITTRVGTHDIGLDIDSALDSAIMLPKDSQPLHWPGLSREDLSEPSLKPSSRLQNFSSVKSNQRTLDGAAPRFPSGNTAPSMHSLVAQAGNLSQPGHHTDLLGDVQARPSQARRELSGSTLAPSVHAKSKSLLHADLERCKDAVDQLAATLTAALVALQSGDEVHNDSTDITAALIEALEQAKHLPAGLRCEGCKRRIAWRHVGQQGLCGTGHACQVRGMASRMVSPEHTIRQVQSEHLVQRHAVRDVQIKPDRTAAQSSSRQPDVASASRPMVTKRYSDDRLDEPSRTSGRNTLSSKSQRTLTPAELELLSQTQRIRETRSHAPRPGYQHSHQQIPSKPTSGVSALDGNRILRRKPPLRPKPQHSSISTSHRSPAAMFPNDGWRESNPHLAPLSSSRPISRGHEIEEARNLSYVAVARSVPSAMVGLRRTRSQGLAPQPTVNTYNDAISGTDDRVPYPPTPQSLAAGLLHQTEAEARGGTGEDFGSFISGTSSERGSPLHARVHHSPSSADGDQFRAATDQAHVSNHLTDETRATIIAEMQKMEAETPEESPATQDSHPGDDGVKHARRNPSYAMGTVPTERDDAKHPIGHRTAKRSTFALKRSFPDSLELSQAEERITMSDLSPPSSHRVAGNLGIKSSIHQGAELGAGARVLRTPGDIMAARAARQLAARKYNFAQQTGHDATLHENILDVPSSRRCAQPADSTAGEVALADSQDCRRSQQDHEEYLSVPEDPPERSAAEKAAATALERFLNETRTLGESRYYGIATRAASDATTEEKSHIRAQLAESMAAARSLTPPIEPEDRSLPAEYELRSGSADRGSVYSAESAALPNCATVSGVPFIALSHDTDSLVAKESVAALLRRWLVKDT</sequence>
<gene>
    <name evidence="2" type="ORF">B0A48_17323</name>
</gene>
<dbReference type="EMBL" id="NAJO01000063">
    <property type="protein sequence ID" value="OQN96683.1"/>
    <property type="molecule type" value="Genomic_DNA"/>
</dbReference>
<feature type="region of interest" description="Disordered" evidence="1">
    <location>
        <begin position="504"/>
        <end position="562"/>
    </location>
</feature>
<feature type="compositionally biased region" description="Basic residues" evidence="1">
    <location>
        <begin position="607"/>
        <end position="618"/>
    </location>
</feature>
<dbReference type="Proteomes" id="UP000192596">
    <property type="component" value="Unassembled WGS sequence"/>
</dbReference>
<evidence type="ECO:0000313" key="2">
    <source>
        <dbReference type="EMBL" id="OQN96683.1"/>
    </source>
</evidence>
<dbReference type="OrthoDB" id="5431013at2759"/>
<feature type="region of interest" description="Disordered" evidence="1">
    <location>
        <begin position="976"/>
        <end position="996"/>
    </location>
</feature>
<evidence type="ECO:0000313" key="3">
    <source>
        <dbReference type="Proteomes" id="UP000192596"/>
    </source>
</evidence>
<dbReference type="AlphaFoldDB" id="A0A1V8SC73"/>
<feature type="compositionally biased region" description="Polar residues" evidence="1">
    <location>
        <begin position="303"/>
        <end position="320"/>
    </location>
</feature>